<evidence type="ECO:0000313" key="2">
    <source>
        <dbReference type="Proteomes" id="UP000886721"/>
    </source>
</evidence>
<accession>A0A9D1WU73</accession>
<dbReference type="InterPro" id="IPR024411">
    <property type="entry name" value="Tail_terminator_phage"/>
</dbReference>
<protein>
    <submittedName>
        <fullName evidence="1">Minor capsid protein</fullName>
    </submittedName>
</protein>
<dbReference type="AlphaFoldDB" id="A0A9D1WU73"/>
<evidence type="ECO:0000313" key="1">
    <source>
        <dbReference type="EMBL" id="HIX67218.1"/>
    </source>
</evidence>
<reference evidence="1" key="1">
    <citation type="journal article" date="2021" name="PeerJ">
        <title>Extensive microbial diversity within the chicken gut microbiome revealed by metagenomics and culture.</title>
        <authorList>
            <person name="Gilroy R."/>
            <person name="Ravi A."/>
            <person name="Getino M."/>
            <person name="Pursley I."/>
            <person name="Horton D.L."/>
            <person name="Alikhan N.F."/>
            <person name="Baker D."/>
            <person name="Gharbi K."/>
            <person name="Hall N."/>
            <person name="Watson M."/>
            <person name="Adriaenssens E.M."/>
            <person name="Foster-Nyarko E."/>
            <person name="Jarju S."/>
            <person name="Secka A."/>
            <person name="Antonio M."/>
            <person name="Oren A."/>
            <person name="Chaudhuri R.R."/>
            <person name="La Ragione R."/>
            <person name="Hildebrand F."/>
            <person name="Pallen M.J."/>
        </authorList>
    </citation>
    <scope>NUCLEOTIDE SEQUENCE</scope>
    <source>
        <strain evidence="1">CHK191-13928</strain>
    </source>
</reference>
<organism evidence="1 2">
    <name type="scientific">Candidatus Anaerostipes excrementavium</name>
    <dbReference type="NCBI Taxonomy" id="2838463"/>
    <lineage>
        <taxon>Bacteria</taxon>
        <taxon>Bacillati</taxon>
        <taxon>Bacillota</taxon>
        <taxon>Clostridia</taxon>
        <taxon>Lachnospirales</taxon>
        <taxon>Lachnospiraceae</taxon>
        <taxon>Anaerostipes</taxon>
    </lineage>
</organism>
<name>A0A9D1WU73_9FIRM</name>
<dbReference type="EMBL" id="DXEM01000011">
    <property type="protein sequence ID" value="HIX67218.1"/>
    <property type="molecule type" value="Genomic_DNA"/>
</dbReference>
<sequence length="129" mass="14905">MTPQTELLELITDVAEQKCDLDTPISLKELPAEGGLYAELGEGFADRAYFDKSTEKTIPVLFLCRHADQKRGLEELHEISHYFQRLKEYPKAQTFAWLDTEIAKEPNKIGRDEDGVYHFSCILNCKIYY</sequence>
<proteinExistence type="predicted"/>
<reference evidence="1" key="2">
    <citation type="submission" date="2021-04" db="EMBL/GenBank/DDBJ databases">
        <authorList>
            <person name="Gilroy R."/>
        </authorList>
    </citation>
    <scope>NUCLEOTIDE SEQUENCE</scope>
    <source>
        <strain evidence="1">CHK191-13928</strain>
    </source>
</reference>
<dbReference type="Proteomes" id="UP000886721">
    <property type="component" value="Unassembled WGS sequence"/>
</dbReference>
<dbReference type="Pfam" id="PF12691">
    <property type="entry name" value="Phage_tail_terminator_6"/>
    <property type="match status" value="1"/>
</dbReference>
<gene>
    <name evidence="1" type="ORF">H9735_03710</name>
</gene>
<comment type="caution">
    <text evidence="1">The sequence shown here is derived from an EMBL/GenBank/DDBJ whole genome shotgun (WGS) entry which is preliminary data.</text>
</comment>